<dbReference type="Gene3D" id="1.10.10.10">
    <property type="entry name" value="Winged helix-like DNA-binding domain superfamily/Winged helix DNA-binding domain"/>
    <property type="match status" value="2"/>
</dbReference>
<keyword evidence="3" id="KW-1185">Reference proteome</keyword>
<dbReference type="Pfam" id="PF00196">
    <property type="entry name" value="GerE"/>
    <property type="match status" value="1"/>
</dbReference>
<gene>
    <name evidence="2" type="ORF">ACFP3V_15830</name>
</gene>
<dbReference type="InterPro" id="IPR000792">
    <property type="entry name" value="Tscrpt_reg_LuxR_C"/>
</dbReference>
<dbReference type="InterPro" id="IPR036388">
    <property type="entry name" value="WH-like_DNA-bd_sf"/>
</dbReference>
<dbReference type="InterPro" id="IPR016032">
    <property type="entry name" value="Sig_transdc_resp-reg_C-effctor"/>
</dbReference>
<dbReference type="PRINTS" id="PR00038">
    <property type="entry name" value="HTHLUXR"/>
</dbReference>
<dbReference type="InterPro" id="IPR051797">
    <property type="entry name" value="TrmB-like"/>
</dbReference>
<dbReference type="PANTHER" id="PTHR34293">
    <property type="entry name" value="HTH-TYPE TRANSCRIPTIONAL REGULATOR TRMBL2"/>
    <property type="match status" value="1"/>
</dbReference>
<dbReference type="RefSeq" id="WP_380583790.1">
    <property type="nucleotide sequence ID" value="NZ_JBHSQJ010000064.1"/>
</dbReference>
<sequence length="337" mass="36765">MLEAFGVDPISEAVYLAMLQRPDAAVDELTGHLGLEEPEIRKALDELARLALLRPSWEDPQALRPVIPELGLEALLTRQQAELLERQHQIERGRAALAVVVAETARSRPSGSADVEELTGIDEIRQRLEQLTTQTRFEVLAFVPGGAQSEDARSSSRPLDRELLGRGVKMRTVYLDSVRNDPATRDYARWLAKLGGQVRTTGTLPLRMIVVDRETAVVPLNPESPSDGAAVLHGSGAVAAMCALFEQIWADAHPLGAVRPRDELGLSGQERALLRMLANGETDEAAARRLGVSDRTVRRLIADLLGKLEARSRFQAGARAMERGWLGASVDQPTGVC</sequence>
<evidence type="ECO:0000259" key="1">
    <source>
        <dbReference type="PROSITE" id="PS50043"/>
    </source>
</evidence>
<dbReference type="PROSITE" id="PS50043">
    <property type="entry name" value="HTH_LUXR_2"/>
    <property type="match status" value="1"/>
</dbReference>
<dbReference type="EMBL" id="JBHSQJ010000064">
    <property type="protein sequence ID" value="MFC5908676.1"/>
    <property type="molecule type" value="Genomic_DNA"/>
</dbReference>
<dbReference type="CDD" id="cd06170">
    <property type="entry name" value="LuxR_C_like"/>
    <property type="match status" value="1"/>
</dbReference>
<organism evidence="2 3">
    <name type="scientific">Streptacidiphilus monticola</name>
    <dbReference type="NCBI Taxonomy" id="2161674"/>
    <lineage>
        <taxon>Bacteria</taxon>
        <taxon>Bacillati</taxon>
        <taxon>Actinomycetota</taxon>
        <taxon>Actinomycetes</taxon>
        <taxon>Kitasatosporales</taxon>
        <taxon>Streptomycetaceae</taxon>
        <taxon>Streptacidiphilus</taxon>
    </lineage>
</organism>
<protein>
    <submittedName>
        <fullName evidence="2">LuxR C-terminal-related transcriptional regulator</fullName>
    </submittedName>
</protein>
<accession>A0ABW1G671</accession>
<evidence type="ECO:0000313" key="2">
    <source>
        <dbReference type="EMBL" id="MFC5908676.1"/>
    </source>
</evidence>
<name>A0ABW1G671_9ACTN</name>
<dbReference type="SUPFAM" id="SSF56024">
    <property type="entry name" value="Phospholipase D/nuclease"/>
    <property type="match status" value="1"/>
</dbReference>
<reference evidence="3" key="1">
    <citation type="journal article" date="2019" name="Int. J. Syst. Evol. Microbiol.">
        <title>The Global Catalogue of Microorganisms (GCM) 10K type strain sequencing project: providing services to taxonomists for standard genome sequencing and annotation.</title>
        <authorList>
            <consortium name="The Broad Institute Genomics Platform"/>
            <consortium name="The Broad Institute Genome Sequencing Center for Infectious Disease"/>
            <person name="Wu L."/>
            <person name="Ma J."/>
        </authorList>
    </citation>
    <scope>NUCLEOTIDE SEQUENCE [LARGE SCALE GENOMIC DNA]</scope>
    <source>
        <strain evidence="3">JCM 4816</strain>
    </source>
</reference>
<dbReference type="PANTHER" id="PTHR34293:SF1">
    <property type="entry name" value="HTH-TYPE TRANSCRIPTIONAL REGULATOR TRMBL2"/>
    <property type="match status" value="1"/>
</dbReference>
<dbReference type="Proteomes" id="UP001596174">
    <property type="component" value="Unassembled WGS sequence"/>
</dbReference>
<comment type="caution">
    <text evidence="2">The sequence shown here is derived from an EMBL/GenBank/DDBJ whole genome shotgun (WGS) entry which is preliminary data.</text>
</comment>
<proteinExistence type="predicted"/>
<feature type="domain" description="HTH luxR-type" evidence="1">
    <location>
        <begin position="259"/>
        <end position="324"/>
    </location>
</feature>
<dbReference type="SMART" id="SM00421">
    <property type="entry name" value="HTH_LUXR"/>
    <property type="match status" value="1"/>
</dbReference>
<dbReference type="SUPFAM" id="SSF46894">
    <property type="entry name" value="C-terminal effector domain of the bipartite response regulators"/>
    <property type="match status" value="1"/>
</dbReference>
<evidence type="ECO:0000313" key="3">
    <source>
        <dbReference type="Proteomes" id="UP001596174"/>
    </source>
</evidence>